<feature type="region of interest" description="Disordered" evidence="4">
    <location>
        <begin position="602"/>
        <end position="711"/>
    </location>
</feature>
<feature type="region of interest" description="Disordered" evidence="4">
    <location>
        <begin position="37"/>
        <end position="74"/>
    </location>
</feature>
<protein>
    <submittedName>
        <fullName evidence="5">Nucleolar complex protein 2</fullName>
    </submittedName>
</protein>
<dbReference type="GO" id="GO:0000122">
    <property type="term" value="P:negative regulation of transcription by RNA polymerase II"/>
    <property type="evidence" value="ECO:0007669"/>
    <property type="project" value="TreeGrafter"/>
</dbReference>
<dbReference type="GO" id="GO:0005730">
    <property type="term" value="C:nucleolus"/>
    <property type="evidence" value="ECO:0007669"/>
    <property type="project" value="TreeGrafter"/>
</dbReference>
<dbReference type="AlphaFoldDB" id="A0A091PF55"/>
<dbReference type="InterPro" id="IPR016024">
    <property type="entry name" value="ARM-type_fold"/>
</dbReference>
<feature type="compositionally biased region" description="Acidic residues" evidence="4">
    <location>
        <begin position="697"/>
        <end position="711"/>
    </location>
</feature>
<feature type="compositionally biased region" description="Acidic residues" evidence="4">
    <location>
        <begin position="638"/>
        <end position="667"/>
    </location>
</feature>
<evidence type="ECO:0000313" key="5">
    <source>
        <dbReference type="EMBL" id="KFP90115.1"/>
    </source>
</evidence>
<dbReference type="Pfam" id="PF03715">
    <property type="entry name" value="Noc2"/>
    <property type="match status" value="1"/>
</dbReference>
<dbReference type="GO" id="GO:0042393">
    <property type="term" value="F:histone binding"/>
    <property type="evidence" value="ECO:0007669"/>
    <property type="project" value="TreeGrafter"/>
</dbReference>
<sequence>SARKKGKASEHKDQLSRLKDKDPEFYKFLEENDRDLLNFDASDSSDEEEEQLHVPPDTLEEASDEDEEEDDETVKRKKVAFISVSLKMVEEWKKGAERGLTPKLFHEIAQAFKASVATTKGDDGGADPSKFQVTDAAVFNALVSFCIRDLFRYLQKLLHPKPPKNKLKLVLPSTSPLWSKLRLDVKMYLNCTIQLLSCLTEASVGVAVLQHVISTVPYYLSFPKQCRALLKQAIHLWSTGEETVRVLAFLVLNKICRHKKEVYLSPLLKQMYIAFVKNSRFTSPNVLPLINFMQRTLTEMYALDTQTSYQHAFIYIRQLAIHLRSAMTVKKKENFQSVYNWQYIHCLYFWCRVLSTIYPSEVMEPLIYPLTQVIIGCIKLVPTSRFYPLRMHCIRALTLLSENTRTFIPVLPFILEIFQQVDFNKKPGRISAKPINFAVILKLSNANLQEKVFRDGLIEQLYDLMLEYLHGQAHSIGFPELILPTVIQLKSFLKECKVANYCKPIRQLLEKLQENSAYIASKRQKAAFGVASRESVEQWEKQVKEEGTPLTKYYAQWKKLREKEIQLEISGKERLEDLNFPEIKRKKQDERKEEDKKEFKDLFELDSDSDEENVGFPIKGKAKQASDDSSEASSKEYGEDDDEEEGEYEIEEDEEELEGDSDSEEEGREATAVSPASQKQRSRPRMSRSDLEQLAQGEEDVVEDLAFSDDD</sequence>
<dbReference type="GO" id="GO:0005654">
    <property type="term" value="C:nucleoplasm"/>
    <property type="evidence" value="ECO:0007669"/>
    <property type="project" value="TreeGrafter"/>
</dbReference>
<evidence type="ECO:0000256" key="4">
    <source>
        <dbReference type="SAM" id="MobiDB-lite"/>
    </source>
</evidence>
<gene>
    <name evidence="5" type="ORF">N311_04839</name>
</gene>
<dbReference type="GO" id="GO:0003714">
    <property type="term" value="F:transcription corepressor activity"/>
    <property type="evidence" value="ECO:0007669"/>
    <property type="project" value="TreeGrafter"/>
</dbReference>
<dbReference type="PANTHER" id="PTHR12687">
    <property type="entry name" value="NUCLEOLAR COMPLEX 2 AND RAD4-RELATED"/>
    <property type="match status" value="1"/>
</dbReference>
<dbReference type="GO" id="GO:0030690">
    <property type="term" value="C:Noc1p-Noc2p complex"/>
    <property type="evidence" value="ECO:0007669"/>
    <property type="project" value="TreeGrafter"/>
</dbReference>
<accession>A0A091PF55</accession>
<proteinExistence type="inferred from homology"/>
<dbReference type="PANTHER" id="PTHR12687:SF4">
    <property type="entry name" value="NUCLEOLAR COMPLEX PROTEIN 2 HOMOLOG"/>
    <property type="match status" value="1"/>
</dbReference>
<evidence type="ECO:0000313" key="6">
    <source>
        <dbReference type="Proteomes" id="UP000054244"/>
    </source>
</evidence>
<dbReference type="SUPFAM" id="SSF48371">
    <property type="entry name" value="ARM repeat"/>
    <property type="match status" value="1"/>
</dbReference>
<dbReference type="EMBL" id="KL386465">
    <property type="protein sequence ID" value="KFP90115.1"/>
    <property type="molecule type" value="Genomic_DNA"/>
</dbReference>
<feature type="non-terminal residue" evidence="5">
    <location>
        <position position="711"/>
    </location>
</feature>
<comment type="subcellular location">
    <subcellularLocation>
        <location evidence="1">Nucleus</location>
    </subcellularLocation>
</comment>
<evidence type="ECO:0000256" key="3">
    <source>
        <dbReference type="ARBA" id="ARBA00023242"/>
    </source>
</evidence>
<dbReference type="GO" id="GO:0030691">
    <property type="term" value="C:Noc2p-Noc3p complex"/>
    <property type="evidence" value="ECO:0007669"/>
    <property type="project" value="TreeGrafter"/>
</dbReference>
<dbReference type="InterPro" id="IPR005343">
    <property type="entry name" value="Noc2"/>
</dbReference>
<name>A0A091PF55_APAVI</name>
<organism evidence="5 6">
    <name type="scientific">Apaloderma vittatum</name>
    <name type="common">Bar-tailed trogon</name>
    <dbReference type="NCBI Taxonomy" id="57397"/>
    <lineage>
        <taxon>Eukaryota</taxon>
        <taxon>Metazoa</taxon>
        <taxon>Chordata</taxon>
        <taxon>Craniata</taxon>
        <taxon>Vertebrata</taxon>
        <taxon>Euteleostomi</taxon>
        <taxon>Archelosauria</taxon>
        <taxon>Archosauria</taxon>
        <taxon>Dinosauria</taxon>
        <taxon>Saurischia</taxon>
        <taxon>Theropoda</taxon>
        <taxon>Coelurosauria</taxon>
        <taxon>Aves</taxon>
        <taxon>Neognathae</taxon>
        <taxon>Neoaves</taxon>
        <taxon>Telluraves</taxon>
        <taxon>Coraciimorphae</taxon>
        <taxon>Trogoniformes</taxon>
        <taxon>Trogonidae</taxon>
        <taxon>Apaloderma</taxon>
    </lineage>
</organism>
<evidence type="ECO:0000256" key="1">
    <source>
        <dbReference type="ARBA" id="ARBA00004123"/>
    </source>
</evidence>
<dbReference type="Proteomes" id="UP000054244">
    <property type="component" value="Unassembled WGS sequence"/>
</dbReference>
<reference evidence="5 6" key="1">
    <citation type="submission" date="2014-04" db="EMBL/GenBank/DDBJ databases">
        <title>Genome evolution of avian class.</title>
        <authorList>
            <person name="Zhang G."/>
            <person name="Li C."/>
        </authorList>
    </citation>
    <scope>NUCLEOTIDE SEQUENCE [LARGE SCALE GENOMIC DNA]</scope>
    <source>
        <strain evidence="5">BGI_N311</strain>
    </source>
</reference>
<keyword evidence="3" id="KW-0539">Nucleus</keyword>
<evidence type="ECO:0000256" key="2">
    <source>
        <dbReference type="ARBA" id="ARBA00005907"/>
    </source>
</evidence>
<feature type="compositionally biased region" description="Acidic residues" evidence="4">
    <location>
        <begin position="58"/>
        <end position="72"/>
    </location>
</feature>
<feature type="compositionally biased region" description="Acidic residues" evidence="4">
    <location>
        <begin position="604"/>
        <end position="613"/>
    </location>
</feature>
<dbReference type="GO" id="GO:0042273">
    <property type="term" value="P:ribosomal large subunit biogenesis"/>
    <property type="evidence" value="ECO:0007669"/>
    <property type="project" value="TreeGrafter"/>
</dbReference>
<feature type="non-terminal residue" evidence="5">
    <location>
        <position position="1"/>
    </location>
</feature>
<comment type="similarity">
    <text evidence="2">Belongs to the NOC2 family.</text>
</comment>
<keyword evidence="6" id="KW-1185">Reference proteome</keyword>